<organism evidence="2 3">
    <name type="scientific">Rhizopus delemar</name>
    <dbReference type="NCBI Taxonomy" id="936053"/>
    <lineage>
        <taxon>Eukaryota</taxon>
        <taxon>Fungi</taxon>
        <taxon>Fungi incertae sedis</taxon>
        <taxon>Mucoromycota</taxon>
        <taxon>Mucoromycotina</taxon>
        <taxon>Mucoromycetes</taxon>
        <taxon>Mucorales</taxon>
        <taxon>Mucorineae</taxon>
        <taxon>Rhizopodaceae</taxon>
        <taxon>Rhizopus</taxon>
    </lineage>
</organism>
<evidence type="ECO:0000256" key="1">
    <source>
        <dbReference type="SAM" id="MobiDB-lite"/>
    </source>
</evidence>
<evidence type="ECO:0000313" key="3">
    <source>
        <dbReference type="Proteomes" id="UP000740926"/>
    </source>
</evidence>
<comment type="caution">
    <text evidence="2">The sequence shown here is derived from an EMBL/GenBank/DDBJ whole genome shotgun (WGS) entry which is preliminary data.</text>
</comment>
<reference evidence="2 3" key="1">
    <citation type="journal article" date="2020" name="Microb. Genom.">
        <title>Genetic diversity of clinical and environmental Mucorales isolates obtained from an investigation of mucormycosis cases among solid organ transplant recipients.</title>
        <authorList>
            <person name="Nguyen M.H."/>
            <person name="Kaul D."/>
            <person name="Muto C."/>
            <person name="Cheng S.J."/>
            <person name="Richter R.A."/>
            <person name="Bruno V.M."/>
            <person name="Liu G."/>
            <person name="Beyhan S."/>
            <person name="Sundermann A.J."/>
            <person name="Mounaud S."/>
            <person name="Pasculle A.W."/>
            <person name="Nierman W.C."/>
            <person name="Driscoll E."/>
            <person name="Cumbie R."/>
            <person name="Clancy C.J."/>
            <person name="Dupont C.L."/>
        </authorList>
    </citation>
    <scope>NUCLEOTIDE SEQUENCE [LARGE SCALE GENOMIC DNA]</scope>
    <source>
        <strain evidence="2 3">GL24</strain>
    </source>
</reference>
<dbReference type="AlphaFoldDB" id="A0A9P6YIU7"/>
<accession>A0A9P6YIU7</accession>
<feature type="region of interest" description="Disordered" evidence="1">
    <location>
        <begin position="38"/>
        <end position="61"/>
    </location>
</feature>
<protein>
    <submittedName>
        <fullName evidence="2">Uncharacterized protein</fullName>
    </submittedName>
</protein>
<name>A0A9P6YIU7_9FUNG</name>
<dbReference type="Proteomes" id="UP000740926">
    <property type="component" value="Unassembled WGS sequence"/>
</dbReference>
<keyword evidence="3" id="KW-1185">Reference proteome</keyword>
<proteinExistence type="predicted"/>
<feature type="region of interest" description="Disordered" evidence="1">
    <location>
        <begin position="96"/>
        <end position="131"/>
    </location>
</feature>
<sequence length="131" mass="13547">MRAGAAAGSQGVGVLVELVRKGVAQAFGVRLVQAADGHRAHARAGSVHDQRGQAGAALQRPPAQVQVLHARNGNAGFQLPHQVAAQAQALCIQPPARADQATMAQPRTEGDADQQPKGRSPQPAARMAWCA</sequence>
<gene>
    <name evidence="2" type="ORF">G6F50_013334</name>
</gene>
<dbReference type="EMBL" id="JAANIU010005138">
    <property type="protein sequence ID" value="KAG1549725.1"/>
    <property type="molecule type" value="Genomic_DNA"/>
</dbReference>
<evidence type="ECO:0000313" key="2">
    <source>
        <dbReference type="EMBL" id="KAG1549725.1"/>
    </source>
</evidence>